<evidence type="ECO:0000313" key="8">
    <source>
        <dbReference type="EMBL" id="QDT58311.1"/>
    </source>
</evidence>
<dbReference type="Gene3D" id="3.30.200.20">
    <property type="entry name" value="Phosphorylase Kinase, domain 1"/>
    <property type="match status" value="1"/>
</dbReference>
<dbReference type="InterPro" id="IPR000719">
    <property type="entry name" value="Prot_kinase_dom"/>
</dbReference>
<keyword evidence="9" id="KW-1185">Reference proteome</keyword>
<keyword evidence="4 5" id="KW-0067">ATP-binding</keyword>
<keyword evidence="6" id="KW-1133">Transmembrane helix</keyword>
<evidence type="ECO:0000259" key="7">
    <source>
        <dbReference type="PROSITE" id="PS50011"/>
    </source>
</evidence>
<evidence type="ECO:0000256" key="5">
    <source>
        <dbReference type="PROSITE-ProRule" id="PRU10141"/>
    </source>
</evidence>
<dbReference type="PROSITE" id="PS50011">
    <property type="entry name" value="PROTEIN_KINASE_DOM"/>
    <property type="match status" value="1"/>
</dbReference>
<feature type="binding site" evidence="5">
    <location>
        <position position="455"/>
    </location>
    <ligand>
        <name>ATP</name>
        <dbReference type="ChEBI" id="CHEBI:30616"/>
    </ligand>
</feature>
<dbReference type="Proteomes" id="UP000315003">
    <property type="component" value="Chromosome"/>
</dbReference>
<dbReference type="SMART" id="SM00220">
    <property type="entry name" value="S_TKc"/>
    <property type="match status" value="1"/>
</dbReference>
<dbReference type="CDD" id="cd14014">
    <property type="entry name" value="STKc_PknB_like"/>
    <property type="match status" value="1"/>
</dbReference>
<keyword evidence="1 8" id="KW-0808">Transferase</keyword>
<keyword evidence="6" id="KW-0812">Transmembrane</keyword>
<dbReference type="AlphaFoldDB" id="A0A517SQB0"/>
<evidence type="ECO:0000256" key="4">
    <source>
        <dbReference type="ARBA" id="ARBA00022840"/>
    </source>
</evidence>
<dbReference type="Gene3D" id="3.30.450.20">
    <property type="entry name" value="PAS domain"/>
    <property type="match status" value="1"/>
</dbReference>
<dbReference type="EMBL" id="CP036272">
    <property type="protein sequence ID" value="QDT58311.1"/>
    <property type="molecule type" value="Genomic_DNA"/>
</dbReference>
<evidence type="ECO:0000256" key="3">
    <source>
        <dbReference type="ARBA" id="ARBA00022777"/>
    </source>
</evidence>
<gene>
    <name evidence="8" type="primary">pknB_3</name>
    <name evidence="8" type="ORF">SV7mr_08010</name>
</gene>
<dbReference type="Gene3D" id="1.10.510.10">
    <property type="entry name" value="Transferase(Phosphotransferase) domain 1"/>
    <property type="match status" value="1"/>
</dbReference>
<dbReference type="SUPFAM" id="SSF56112">
    <property type="entry name" value="Protein kinase-like (PK-like)"/>
    <property type="match status" value="1"/>
</dbReference>
<feature type="transmembrane region" description="Helical" evidence="6">
    <location>
        <begin position="43"/>
        <end position="61"/>
    </location>
</feature>
<dbReference type="GO" id="GO:0005524">
    <property type="term" value="F:ATP binding"/>
    <property type="evidence" value="ECO:0007669"/>
    <property type="project" value="UniProtKB-UniRule"/>
</dbReference>
<keyword evidence="6" id="KW-0472">Membrane</keyword>
<reference evidence="8 9" key="1">
    <citation type="submission" date="2019-02" db="EMBL/GenBank/DDBJ databases">
        <title>Deep-cultivation of Planctomycetes and their phenomic and genomic characterization uncovers novel biology.</title>
        <authorList>
            <person name="Wiegand S."/>
            <person name="Jogler M."/>
            <person name="Boedeker C."/>
            <person name="Pinto D."/>
            <person name="Vollmers J."/>
            <person name="Rivas-Marin E."/>
            <person name="Kohn T."/>
            <person name="Peeters S.H."/>
            <person name="Heuer A."/>
            <person name="Rast P."/>
            <person name="Oberbeckmann S."/>
            <person name="Bunk B."/>
            <person name="Jeske O."/>
            <person name="Meyerdierks A."/>
            <person name="Storesund J.E."/>
            <person name="Kallscheuer N."/>
            <person name="Luecker S."/>
            <person name="Lage O.M."/>
            <person name="Pohl T."/>
            <person name="Merkel B.J."/>
            <person name="Hornburger P."/>
            <person name="Mueller R.-W."/>
            <person name="Bruemmer F."/>
            <person name="Labrenz M."/>
            <person name="Spormann A.M."/>
            <person name="Op den Camp H."/>
            <person name="Overmann J."/>
            <person name="Amann R."/>
            <person name="Jetten M.S.M."/>
            <person name="Mascher T."/>
            <person name="Medema M.H."/>
            <person name="Devos D.P."/>
            <person name="Kaster A.-K."/>
            <person name="Ovreas L."/>
            <person name="Rohde M."/>
            <person name="Galperin M.Y."/>
            <person name="Jogler C."/>
        </authorList>
    </citation>
    <scope>NUCLEOTIDE SEQUENCE [LARGE SCALE GENOMIC DNA]</scope>
    <source>
        <strain evidence="8 9">SV_7m_r</strain>
    </source>
</reference>
<dbReference type="RefSeq" id="WP_419188054.1">
    <property type="nucleotide sequence ID" value="NZ_CP036272.1"/>
</dbReference>
<dbReference type="SUPFAM" id="SSF103190">
    <property type="entry name" value="Sensory domain-like"/>
    <property type="match status" value="1"/>
</dbReference>
<keyword evidence="2 5" id="KW-0547">Nucleotide-binding</keyword>
<accession>A0A517SQB0</accession>
<dbReference type="Pfam" id="PF00069">
    <property type="entry name" value="Pkinase"/>
    <property type="match status" value="1"/>
</dbReference>
<keyword evidence="3 8" id="KW-0418">Kinase</keyword>
<evidence type="ECO:0000313" key="9">
    <source>
        <dbReference type="Proteomes" id="UP000315003"/>
    </source>
</evidence>
<name>A0A517SQB0_9BACT</name>
<dbReference type="PROSITE" id="PS00107">
    <property type="entry name" value="PROTEIN_KINASE_ATP"/>
    <property type="match status" value="1"/>
</dbReference>
<evidence type="ECO:0000256" key="6">
    <source>
        <dbReference type="SAM" id="Phobius"/>
    </source>
</evidence>
<proteinExistence type="predicted"/>
<dbReference type="PROSITE" id="PS00108">
    <property type="entry name" value="PROTEIN_KINASE_ST"/>
    <property type="match status" value="1"/>
</dbReference>
<dbReference type="InterPro" id="IPR011009">
    <property type="entry name" value="Kinase-like_dom_sf"/>
</dbReference>
<feature type="transmembrane region" description="Helical" evidence="6">
    <location>
        <begin position="385"/>
        <end position="403"/>
    </location>
</feature>
<dbReference type="PANTHER" id="PTHR43289:SF6">
    <property type="entry name" value="SERINE_THREONINE-PROTEIN KINASE NEKL-3"/>
    <property type="match status" value="1"/>
</dbReference>
<dbReference type="InterPro" id="IPR008271">
    <property type="entry name" value="Ser/Thr_kinase_AS"/>
</dbReference>
<dbReference type="EC" id="2.7.11.1" evidence="8"/>
<sequence>MNSKHDSVAITRPMDRSRQSRDAKLRSLFGASLSSFMLRRDRLWLFFILAAITLVGVGWLSSNRIESMMKEHLAEQLQTLLDADVSALEIWLKSQQDSAANFADDAAVLAATEQLLAIADDESSESIPVRLLESPAMKRLKAIVDHWQDHHGGMGFAILDSQLRVIAEDLDSEVGRLKPGDQLQEMLQPVFDGNTAVFPPMKSLMLVEDIDGIPRAGVPVMFVCAPIRNAAGEVIAVFGIRLNPRAEFSQILQVARVGKTGETYAFDSKGIMLTSSRFDDDLKQIGLLVDDDNTESLLNVALRDPGVDMTRGKRPALRRHEQPFTAMAASATAGHSGVNVDSYRDYRGVPVVGAWTWLDHYGFGVATEADQSEAFKTLYGLKRTFLLLLGLLAGMATLNAFLARRASRMEYRARDMAIRARKLGQYHLDVLLGRGGMGTVYRGHHDMLRRPTAIKLLDADKTNEQSVVRFECEVQLTSELTHPNTIAIYDYGRTPEGVFYYAMEYLSGITLTELVDRYGPQPEGRVIYLLQQVCGSLHEAHRKGLMHRDIKPSNIMITERGGLYDFAKLLDFGLVKNQKSDLDITAASSLLGTPHYMPPETLQGKGFGTAGDIYSLGAVGYFLLTGKTLFEGESMSQVMMSHVKDMPVTPSQRLGRPLDADLEKVILDCLVKDPQDRVRSAEAFADRLAACQSALQWNAKDALKWWEDNLRGEEPSPAAGVTKRLEVTQIATKQELDVTRDLSDETIRSD</sequence>
<evidence type="ECO:0000256" key="2">
    <source>
        <dbReference type="ARBA" id="ARBA00022741"/>
    </source>
</evidence>
<organism evidence="8 9">
    <name type="scientific">Stieleria bergensis</name>
    <dbReference type="NCBI Taxonomy" id="2528025"/>
    <lineage>
        <taxon>Bacteria</taxon>
        <taxon>Pseudomonadati</taxon>
        <taxon>Planctomycetota</taxon>
        <taxon>Planctomycetia</taxon>
        <taxon>Pirellulales</taxon>
        <taxon>Pirellulaceae</taxon>
        <taxon>Stieleria</taxon>
    </lineage>
</organism>
<evidence type="ECO:0000256" key="1">
    <source>
        <dbReference type="ARBA" id="ARBA00022679"/>
    </source>
</evidence>
<protein>
    <submittedName>
        <fullName evidence="8">Serine/threonine-protein kinase PknB</fullName>
        <ecNumber evidence="8">2.7.11.1</ecNumber>
    </submittedName>
</protein>
<dbReference type="PANTHER" id="PTHR43289">
    <property type="entry name" value="MITOGEN-ACTIVATED PROTEIN KINASE KINASE KINASE 20-RELATED"/>
    <property type="match status" value="1"/>
</dbReference>
<feature type="domain" description="Protein kinase" evidence="7">
    <location>
        <begin position="426"/>
        <end position="695"/>
    </location>
</feature>
<dbReference type="GO" id="GO:0004674">
    <property type="term" value="F:protein serine/threonine kinase activity"/>
    <property type="evidence" value="ECO:0007669"/>
    <property type="project" value="UniProtKB-EC"/>
</dbReference>
<dbReference type="InterPro" id="IPR029151">
    <property type="entry name" value="Sensor-like_sf"/>
</dbReference>
<dbReference type="InterPro" id="IPR017441">
    <property type="entry name" value="Protein_kinase_ATP_BS"/>
</dbReference>